<comment type="similarity">
    <text evidence="1">Belongs to the ATP-dependent AMP-binding enzyme family.</text>
</comment>
<dbReference type="CDD" id="cd05911">
    <property type="entry name" value="Firefly_Luc_like"/>
    <property type="match status" value="1"/>
</dbReference>
<dbReference type="InterPro" id="IPR000873">
    <property type="entry name" value="AMP-dep_synth/lig_dom"/>
</dbReference>
<dbReference type="InterPro" id="IPR045851">
    <property type="entry name" value="AMP-bd_C_sf"/>
</dbReference>
<organism evidence="4 5">
    <name type="scientific">Dactylonectria estremocensis</name>
    <dbReference type="NCBI Taxonomy" id="1079267"/>
    <lineage>
        <taxon>Eukaryota</taxon>
        <taxon>Fungi</taxon>
        <taxon>Dikarya</taxon>
        <taxon>Ascomycota</taxon>
        <taxon>Pezizomycotina</taxon>
        <taxon>Sordariomycetes</taxon>
        <taxon>Hypocreomycetidae</taxon>
        <taxon>Hypocreales</taxon>
        <taxon>Nectriaceae</taxon>
        <taxon>Dactylonectria</taxon>
    </lineage>
</organism>
<feature type="domain" description="AMP-binding enzyme C-terminal" evidence="3">
    <location>
        <begin position="477"/>
        <end position="558"/>
    </location>
</feature>
<dbReference type="Gene3D" id="3.30.300.30">
    <property type="match status" value="1"/>
</dbReference>
<dbReference type="FunFam" id="3.30.300.30:FF:000007">
    <property type="entry name" value="4-coumarate--CoA ligase 2"/>
    <property type="match status" value="1"/>
</dbReference>
<dbReference type="AlphaFoldDB" id="A0A9P9D7M1"/>
<dbReference type="OrthoDB" id="6509636at2759"/>
<dbReference type="Proteomes" id="UP000717696">
    <property type="component" value="Unassembled WGS sequence"/>
</dbReference>
<reference evidence="4" key="1">
    <citation type="journal article" date="2021" name="Nat. Commun.">
        <title>Genetic determinants of endophytism in the Arabidopsis root mycobiome.</title>
        <authorList>
            <person name="Mesny F."/>
            <person name="Miyauchi S."/>
            <person name="Thiergart T."/>
            <person name="Pickel B."/>
            <person name="Atanasova L."/>
            <person name="Karlsson M."/>
            <person name="Huettel B."/>
            <person name="Barry K.W."/>
            <person name="Haridas S."/>
            <person name="Chen C."/>
            <person name="Bauer D."/>
            <person name="Andreopoulos W."/>
            <person name="Pangilinan J."/>
            <person name="LaButti K."/>
            <person name="Riley R."/>
            <person name="Lipzen A."/>
            <person name="Clum A."/>
            <person name="Drula E."/>
            <person name="Henrissat B."/>
            <person name="Kohler A."/>
            <person name="Grigoriev I.V."/>
            <person name="Martin F.M."/>
            <person name="Hacquard S."/>
        </authorList>
    </citation>
    <scope>NUCLEOTIDE SEQUENCE</scope>
    <source>
        <strain evidence="4">MPI-CAGE-AT-0021</strain>
    </source>
</reference>
<dbReference type="PANTHER" id="PTHR24096:SF422">
    <property type="entry name" value="BCDNA.GH02901"/>
    <property type="match status" value="1"/>
</dbReference>
<name>A0A9P9D7M1_9HYPO</name>
<dbReference type="PANTHER" id="PTHR24096">
    <property type="entry name" value="LONG-CHAIN-FATTY-ACID--COA LIGASE"/>
    <property type="match status" value="1"/>
</dbReference>
<dbReference type="SUPFAM" id="SSF56801">
    <property type="entry name" value="Acetyl-CoA synthetase-like"/>
    <property type="match status" value="1"/>
</dbReference>
<accession>A0A9P9D7M1</accession>
<dbReference type="GO" id="GO:0016405">
    <property type="term" value="F:CoA-ligase activity"/>
    <property type="evidence" value="ECO:0007669"/>
    <property type="project" value="TreeGrafter"/>
</dbReference>
<dbReference type="InterPro" id="IPR020845">
    <property type="entry name" value="AMP-binding_CS"/>
</dbReference>
<protein>
    <recommendedName>
        <fullName evidence="6">Phenylacetyl-CoA ligase</fullName>
    </recommendedName>
</protein>
<evidence type="ECO:0000259" key="3">
    <source>
        <dbReference type="Pfam" id="PF13193"/>
    </source>
</evidence>
<dbReference type="Gene3D" id="3.40.50.12780">
    <property type="entry name" value="N-terminal domain of ligase-like"/>
    <property type="match status" value="1"/>
</dbReference>
<dbReference type="PROSITE" id="PS00455">
    <property type="entry name" value="AMP_BINDING"/>
    <property type="match status" value="1"/>
</dbReference>
<gene>
    <name evidence="4" type="ORF">B0J13DRAFT_515236</name>
</gene>
<dbReference type="EMBL" id="JAGMUU010000044">
    <property type="protein sequence ID" value="KAH7113947.1"/>
    <property type="molecule type" value="Genomic_DNA"/>
</dbReference>
<evidence type="ECO:0008006" key="6">
    <source>
        <dbReference type="Google" id="ProtNLM"/>
    </source>
</evidence>
<keyword evidence="5" id="KW-1185">Reference proteome</keyword>
<dbReference type="Pfam" id="PF13193">
    <property type="entry name" value="AMP-binding_C"/>
    <property type="match status" value="1"/>
</dbReference>
<comment type="caution">
    <text evidence="4">The sequence shown here is derived from an EMBL/GenBank/DDBJ whole genome shotgun (WGS) entry which is preliminary data.</text>
</comment>
<proteinExistence type="inferred from homology"/>
<dbReference type="InterPro" id="IPR025110">
    <property type="entry name" value="AMP-bd_C"/>
</dbReference>
<feature type="domain" description="AMP-dependent synthetase/ligase" evidence="2">
    <location>
        <begin position="50"/>
        <end position="419"/>
    </location>
</feature>
<evidence type="ECO:0000259" key="2">
    <source>
        <dbReference type="Pfam" id="PF00501"/>
    </source>
</evidence>
<evidence type="ECO:0000256" key="1">
    <source>
        <dbReference type="ARBA" id="ARBA00006432"/>
    </source>
</evidence>
<evidence type="ECO:0000313" key="5">
    <source>
        <dbReference type="Proteomes" id="UP000717696"/>
    </source>
</evidence>
<sequence>MVFHPPTWVPQLPREPPKSIPIAEFMSNEVYGRHPVADSRHPFTCGLTGRTYPANELFQRSEYVARSLAKRLGWKVNEGTPWDKVLGIFSLNTIDFITAMYGVHRLSGIVTPANAAYSAAELSHQLKSSGAKALISCVPLMTTALKAAQAAGIPVENVFIFDLPGFAVSATLAQQTVETLIAEGAGLPDLDAMVWVDGQGARQPAFLCYSSGTSGLPKAVMISHYNVIANVMQHVTYESLGRSKKGVAMQAVSGFLPFSHIYGLVIASHASTWRGDEIIVLPKFELRAFLASIQRFRIRQLLLVPPVIIQLLQMRDVCAEYDLSSVKFLYSGAAPLGEETIHEIQSIYPDWTIGQAYGMTETATVVSSPSEHDIFTKASGSLLPGVKAKIIDIEGNEITQHDKSGELLVQAPSVVLGYLHNEKATAETFIFDKDGRWIRTGDEALVTLAPSGNEHLVIVDRIKELIKVKGHQVAPAELEAHILAHPAVADCAVIQVPDDRAGEVPKAFVVRSASAGLLGEEELAREIAGHVAAHKAPYKQLKGGIEFLDSIPKSPSGKILRRLLRDREKARRRSNGAKV</sequence>
<dbReference type="InterPro" id="IPR042099">
    <property type="entry name" value="ANL_N_sf"/>
</dbReference>
<evidence type="ECO:0000313" key="4">
    <source>
        <dbReference type="EMBL" id="KAH7113947.1"/>
    </source>
</evidence>
<dbReference type="Pfam" id="PF00501">
    <property type="entry name" value="AMP-binding"/>
    <property type="match status" value="1"/>
</dbReference>